<keyword evidence="3" id="KW-1185">Reference proteome</keyword>
<evidence type="ECO:0000256" key="1">
    <source>
        <dbReference type="SAM" id="MobiDB-lite"/>
    </source>
</evidence>
<feature type="region of interest" description="Disordered" evidence="1">
    <location>
        <begin position="1"/>
        <end position="110"/>
    </location>
</feature>
<dbReference type="VEuPathDB" id="HostDB:ENSMMUG00000061723"/>
<feature type="compositionally biased region" description="Low complexity" evidence="1">
    <location>
        <begin position="21"/>
        <end position="31"/>
    </location>
</feature>
<dbReference type="GeneTree" id="ENSGT00390000002253"/>
<proteinExistence type="predicted"/>
<reference evidence="2" key="4">
    <citation type="submission" date="2025-09" db="UniProtKB">
        <authorList>
            <consortium name="Ensembl"/>
        </authorList>
    </citation>
    <scope>IDENTIFICATION</scope>
    <source>
        <strain evidence="2">17573</strain>
    </source>
</reference>
<dbReference type="AlphaFoldDB" id="A0A5F7ZMB0"/>
<feature type="compositionally biased region" description="Basic and acidic residues" evidence="1">
    <location>
        <begin position="1"/>
        <end position="11"/>
    </location>
</feature>
<dbReference type="RefSeq" id="XP_028697769.1">
    <property type="nucleotide sequence ID" value="XM_028841936.1"/>
</dbReference>
<dbReference type="InterPro" id="IPR028930">
    <property type="entry name" value="CT47"/>
</dbReference>
<dbReference type="OrthoDB" id="9486425at2759"/>
<protein>
    <submittedName>
        <fullName evidence="2">Cancer/testis antigen family 47 member B1</fullName>
    </submittedName>
</protein>
<reference evidence="2" key="3">
    <citation type="submission" date="2025-08" db="UniProtKB">
        <authorList>
            <consortium name="Ensembl"/>
        </authorList>
    </citation>
    <scope>IDENTIFICATION</scope>
    <source>
        <strain evidence="2">17573</strain>
    </source>
</reference>
<feature type="compositionally biased region" description="Acidic residues" evidence="1">
    <location>
        <begin position="81"/>
        <end position="104"/>
    </location>
</feature>
<dbReference type="Proteomes" id="UP000006718">
    <property type="component" value="Chromosome X"/>
</dbReference>
<feature type="compositionally biased region" description="Basic and acidic residues" evidence="1">
    <location>
        <begin position="282"/>
        <end position="291"/>
    </location>
</feature>
<feature type="compositionally biased region" description="Acidic residues" evidence="1">
    <location>
        <begin position="266"/>
        <end position="281"/>
    </location>
</feature>
<dbReference type="Bgee" id="ENSMMUG00000061723">
    <property type="expression patterns" value="Expressed in testis and 1 other cell type or tissue"/>
</dbReference>
<reference evidence="2" key="2">
    <citation type="submission" date="2019-01" db="EMBL/GenBank/DDBJ databases">
        <authorList>
            <person name="Graves T."/>
            <person name="Eichler E.E."/>
            <person name="Wilson R.K."/>
        </authorList>
    </citation>
    <scope>NUCLEOTIDE SEQUENCE [LARGE SCALE GENOMIC DNA]</scope>
    <source>
        <strain evidence="2">17573</strain>
    </source>
</reference>
<name>A0A5F7ZMB0_MACMU</name>
<reference evidence="3" key="1">
    <citation type="journal article" date="2007" name="Science">
        <title>Evolutionary and biomedical insights from the rhesus macaque genome.</title>
        <authorList>
            <person name="Gibbs R.A."/>
            <person name="Rogers J."/>
            <person name="Katze M.G."/>
            <person name="Bumgarner R."/>
            <person name="Weinstock G.M."/>
            <person name="Mardis E.R."/>
            <person name="Remington K.A."/>
            <person name="Strausberg R.L."/>
            <person name="Venter J.C."/>
            <person name="Wilson R.K."/>
            <person name="Batzer M.A."/>
            <person name="Bustamante C.D."/>
            <person name="Eichler E.E."/>
            <person name="Hahn M.W."/>
            <person name="Hardison R.C."/>
            <person name="Makova K.D."/>
            <person name="Miller W."/>
            <person name="Milosavljevic A."/>
            <person name="Palermo R.E."/>
            <person name="Siepel A."/>
            <person name="Sikela J.M."/>
            <person name="Attaway T."/>
            <person name="Bell S."/>
            <person name="Bernard K.E."/>
            <person name="Buhay C.J."/>
            <person name="Chandrabose M.N."/>
            <person name="Dao M."/>
            <person name="Davis C."/>
            <person name="Delehaunty K.D."/>
            <person name="Ding Y."/>
            <person name="Dinh H.H."/>
            <person name="Dugan-Rocha S."/>
            <person name="Fulton L.A."/>
            <person name="Gabisi R.A."/>
            <person name="Garner T.T."/>
            <person name="Godfrey J."/>
            <person name="Hawes A.C."/>
            <person name="Hernandez J."/>
            <person name="Hines S."/>
            <person name="Holder M."/>
            <person name="Hume J."/>
            <person name="Jhangiani S.N."/>
            <person name="Joshi V."/>
            <person name="Khan Z.M."/>
            <person name="Kirkness E.F."/>
            <person name="Cree A."/>
            <person name="Fowler R.G."/>
            <person name="Lee S."/>
            <person name="Lewis L.R."/>
            <person name="Li Z."/>
            <person name="Liu Y.-S."/>
            <person name="Moore S.M."/>
            <person name="Muzny D."/>
            <person name="Nazareth L.V."/>
            <person name="Ngo D.N."/>
            <person name="Okwuonu G.O."/>
            <person name="Pai G."/>
            <person name="Parker D."/>
            <person name="Paul H.A."/>
            <person name="Pfannkoch C."/>
            <person name="Pohl C.S."/>
            <person name="Rogers Y.-H.C."/>
            <person name="Ruiz S.J."/>
            <person name="Sabo A."/>
            <person name="Santibanez J."/>
            <person name="Schneider B.W."/>
            <person name="Smith S.M."/>
            <person name="Sodergren E."/>
            <person name="Svatek A.F."/>
            <person name="Utterback T.R."/>
            <person name="Vattathil S."/>
            <person name="Warren W."/>
            <person name="White C.S."/>
            <person name="Chinwalla A.T."/>
            <person name="Feng Y."/>
            <person name="Halpern A.L."/>
            <person name="Hillier L.W."/>
            <person name="Huang X."/>
            <person name="Minx P."/>
            <person name="Nelson J.O."/>
            <person name="Pepin K.H."/>
            <person name="Qin X."/>
            <person name="Sutton G.G."/>
            <person name="Venter E."/>
            <person name="Walenz B.P."/>
            <person name="Wallis J.W."/>
            <person name="Worley K.C."/>
            <person name="Yang S.-P."/>
            <person name="Jones S.M."/>
            <person name="Marra M.A."/>
            <person name="Rocchi M."/>
            <person name="Schein J.E."/>
            <person name="Baertsch R."/>
            <person name="Clarke L."/>
            <person name="Csuros M."/>
            <person name="Glasscock J."/>
            <person name="Harris R.A."/>
            <person name="Havlak P."/>
            <person name="Jackson A.R."/>
            <person name="Jiang H."/>
            <person name="Liu Y."/>
            <person name="Messina D.N."/>
            <person name="Shen Y."/>
            <person name="Song H.X.-Z."/>
            <person name="Wylie T."/>
            <person name="Zhang L."/>
            <person name="Birney E."/>
            <person name="Han K."/>
            <person name="Konkel M.K."/>
            <person name="Lee J."/>
            <person name="Smit A.F.A."/>
            <person name="Ullmer B."/>
            <person name="Wang H."/>
            <person name="Xing J."/>
            <person name="Burhans R."/>
            <person name="Cheng Z."/>
            <person name="Karro J.E."/>
            <person name="Ma J."/>
            <person name="Raney B."/>
            <person name="She X."/>
            <person name="Cox M.J."/>
            <person name="Demuth J.P."/>
            <person name="Dumas L.J."/>
            <person name="Han S.-G."/>
            <person name="Hopkins J."/>
            <person name="Karimpour-Fard A."/>
            <person name="Kim Y.H."/>
            <person name="Pollack J.R."/>
            <person name="Vinar T."/>
            <person name="Addo-Quaye C."/>
            <person name="Degenhardt J."/>
            <person name="Denby A."/>
            <person name="Hubisz M.J."/>
            <person name="Indap A."/>
            <person name="Kosiol C."/>
            <person name="Lahn B.T."/>
            <person name="Lawson H.A."/>
            <person name="Marklein A."/>
            <person name="Nielsen R."/>
            <person name="Vallender E.J."/>
            <person name="Clark A.G."/>
            <person name="Ferguson B."/>
            <person name="Hernandez R.D."/>
            <person name="Hirani K."/>
            <person name="Kehrer-Sawatzki H."/>
            <person name="Kolb J."/>
            <person name="Patil S."/>
            <person name="Pu L.-L."/>
            <person name="Ren Y."/>
            <person name="Smith D.G."/>
            <person name="Wheeler D.A."/>
            <person name="Schenck I."/>
            <person name="Ball E.V."/>
            <person name="Chen R."/>
            <person name="Cooper D.N."/>
            <person name="Giardine B."/>
            <person name="Hsu F."/>
            <person name="Kent W.J."/>
            <person name="Lesk A."/>
            <person name="Nelson D.L."/>
            <person name="O'brien W.E."/>
            <person name="Pruefer K."/>
            <person name="Stenson P.D."/>
            <person name="Wallace J.C."/>
            <person name="Ke H."/>
            <person name="Liu X.-M."/>
            <person name="Wang P."/>
            <person name="Xiang A.P."/>
            <person name="Yang F."/>
            <person name="Barber G.P."/>
            <person name="Haussler D."/>
            <person name="Karolchik D."/>
            <person name="Kern A.D."/>
            <person name="Kuhn R.M."/>
            <person name="Smith K.E."/>
            <person name="Zwieg A.S."/>
        </authorList>
    </citation>
    <scope>NUCLEOTIDE SEQUENCE [LARGE SCALE GENOMIC DNA]</scope>
    <source>
        <strain evidence="3">17573</strain>
    </source>
</reference>
<evidence type="ECO:0000313" key="2">
    <source>
        <dbReference type="Ensembl" id="ENSMMUP00000066310.1"/>
    </source>
</evidence>
<organism evidence="2 3">
    <name type="scientific">Macaca mulatta</name>
    <name type="common">Rhesus macaque</name>
    <dbReference type="NCBI Taxonomy" id="9544"/>
    <lineage>
        <taxon>Eukaryota</taxon>
        <taxon>Metazoa</taxon>
        <taxon>Chordata</taxon>
        <taxon>Craniata</taxon>
        <taxon>Vertebrata</taxon>
        <taxon>Euteleostomi</taxon>
        <taxon>Mammalia</taxon>
        <taxon>Eutheria</taxon>
        <taxon>Euarchontoglires</taxon>
        <taxon>Primates</taxon>
        <taxon>Haplorrhini</taxon>
        <taxon>Catarrhini</taxon>
        <taxon>Cercopithecidae</taxon>
        <taxon>Cercopithecinae</taxon>
        <taxon>Macaca</taxon>
    </lineage>
</organism>
<dbReference type="GeneID" id="106995312"/>
<dbReference type="Pfam" id="PF15623">
    <property type="entry name" value="CT47"/>
    <property type="match status" value="1"/>
</dbReference>
<feature type="region of interest" description="Disordered" evidence="1">
    <location>
        <begin position="215"/>
        <end position="297"/>
    </location>
</feature>
<feature type="compositionally biased region" description="Acidic residues" evidence="1">
    <location>
        <begin position="219"/>
        <end position="249"/>
    </location>
</feature>
<sequence length="297" mass="31448">MSATGDRHPTEGDQEAPISQEGAQAEAAGAGNPEGGDSGPHSSDMVPATEVVGVAGPMEGLREEEGEQAAGLATVAGGGSAEEDPDIGPAAEEEEEEEEDEEEERNVAGNLDLAEVTRRFPAAGIRFVFLDLVHSLLRRLYHNDHILIATRHHSRLMVGPRAAAPNRRVEPSLLLLLQRLGAGAAALEGQGLGLIQEAASVPEPAVPGYLAEMAREPTEEAAEEPVEEATEEEAAEEATEEEATEEPAAEEATAPEEVTKSQPEKWDEEAQDAAGEEEKEQENEKDAENKAKNSKGT</sequence>
<evidence type="ECO:0000313" key="3">
    <source>
        <dbReference type="Proteomes" id="UP000006718"/>
    </source>
</evidence>
<dbReference type="Ensembl" id="ENSMMUT00000101481.1">
    <property type="protein sequence ID" value="ENSMMUP00000066310.1"/>
    <property type="gene ID" value="ENSMMUG00000061723.1"/>
</dbReference>
<gene>
    <name evidence="2" type="primary">CT47B1</name>
</gene>
<dbReference type="ExpressionAtlas" id="A0A5F7ZMB0">
    <property type="expression patterns" value="baseline"/>
</dbReference>
<accession>A0A5F7ZMB0</accession>
<dbReference type="PANTHER" id="PTHR32157">
    <property type="entry name" value="GENE 6268-RELATED"/>
    <property type="match status" value="1"/>
</dbReference>
<dbReference type="CTD" id="643311"/>
<dbReference type="KEGG" id="mcc:106995312"/>
<dbReference type="PANTHER" id="PTHR32157:SF5">
    <property type="entry name" value="CANCER_TESTIS ANTIGEN FAMILY 47 MEMBER B1"/>
    <property type="match status" value="1"/>
</dbReference>